<evidence type="ECO:0000256" key="3">
    <source>
        <dbReference type="SAM" id="Coils"/>
    </source>
</evidence>
<evidence type="ECO:0000313" key="7">
    <source>
        <dbReference type="EMBL" id="KAK7590413.1"/>
    </source>
</evidence>
<dbReference type="GO" id="GO:0004674">
    <property type="term" value="F:protein serine/threonine kinase activity"/>
    <property type="evidence" value="ECO:0007669"/>
    <property type="project" value="InterPro"/>
</dbReference>
<sequence length="646" mass="73372">MQHLLLQLNFFTIRILCQHLLELSVYSLENHHKFDTGINQEDGYTLVQIKRIADNFVLIVLKGLGINHFYADYALDYNDNQIYLRLAPRLVRQLTRLFDVYQWRKFLMNFYTSFSVQCWKPATEESTLVTEQDFTYITRSPALDDDFKHFFNEFIKMFQNNNLQITMEYCYSADAVKIRCLYTKTRLPHSLLGSLITTRRQARNVRKKMKEGFPHPSSPYARIPPSESCSSSSSSLITSISSISPSSISSQELTPLTSQLTALPIPDLPPIAPFVSSIQPNSSAQSTEFAPESQPTQTNPHTSSPTLFNPLSLIDLNDFNDLLPFDYDEKNGTACLINDVALNDYIQHPLLYELSHKYGQPNENVPEAAVTCKLEELKEHIRKEMRKELKIKEGAERLRGVSTDKKTLSDVASMVKKSNLRLNEMQADLQELESQIILTHGQSTQQPSTPNSNSHGDLNYAVTPTISRYNSTVSSNGDKAMMNDSAPVHQSNFTTDLKILSLEKQLNIELKVKQGAENMIQSLTSSHSRDKKLLAAEAQQMLADSKAKIEFLKMRIMKAKQSKQQMASANGDVSNNNNNKDKFEKNLEPVLEDRIEELRHRLRIELAVYEGAKNVIRSFQNAKSADKKTLQERAAGDQYAGKRVVL</sequence>
<evidence type="ECO:0000313" key="8">
    <source>
        <dbReference type="Proteomes" id="UP001367676"/>
    </source>
</evidence>
<feature type="domain" description="REM-1" evidence="6">
    <location>
        <begin position="363"/>
        <end position="438"/>
    </location>
</feature>
<dbReference type="GO" id="GO:0007165">
    <property type="term" value="P:signal transduction"/>
    <property type="evidence" value="ECO:0007669"/>
    <property type="project" value="InterPro"/>
</dbReference>
<keyword evidence="5" id="KW-0732">Signal</keyword>
<feature type="coiled-coil region" evidence="3">
    <location>
        <begin position="415"/>
        <end position="442"/>
    </location>
</feature>
<feature type="compositionally biased region" description="Polar residues" evidence="4">
    <location>
        <begin position="276"/>
        <end position="306"/>
    </location>
</feature>
<feature type="signal peptide" evidence="5">
    <location>
        <begin position="1"/>
        <end position="17"/>
    </location>
</feature>
<keyword evidence="1" id="KW-0677">Repeat</keyword>
<proteinExistence type="predicted"/>
<dbReference type="Proteomes" id="UP001367676">
    <property type="component" value="Unassembled WGS sequence"/>
</dbReference>
<dbReference type="EMBL" id="JBBCAQ010000022">
    <property type="protein sequence ID" value="KAK7590413.1"/>
    <property type="molecule type" value="Genomic_DNA"/>
</dbReference>
<keyword evidence="8" id="KW-1185">Reference proteome</keyword>
<feature type="region of interest" description="Disordered" evidence="4">
    <location>
        <begin position="563"/>
        <end position="582"/>
    </location>
</feature>
<feature type="chain" id="PRO_5042929749" description="REM-1 domain-containing protein" evidence="5">
    <location>
        <begin position="18"/>
        <end position="646"/>
    </location>
</feature>
<dbReference type="InterPro" id="IPR037313">
    <property type="entry name" value="PKN_HR1_1"/>
</dbReference>
<dbReference type="InterPro" id="IPR011072">
    <property type="entry name" value="HR1_rho-bd"/>
</dbReference>
<feature type="domain" description="REM-1" evidence="6">
    <location>
        <begin position="581"/>
        <end position="646"/>
    </location>
</feature>
<feature type="compositionally biased region" description="Polar residues" evidence="4">
    <location>
        <begin position="563"/>
        <end position="574"/>
    </location>
</feature>
<comment type="caution">
    <text evidence="7">The sequence shown here is derived from an EMBL/GenBank/DDBJ whole genome shotgun (WGS) entry which is preliminary data.</text>
</comment>
<dbReference type="SUPFAM" id="SSF46585">
    <property type="entry name" value="HR1 repeat"/>
    <property type="match status" value="3"/>
</dbReference>
<evidence type="ECO:0000256" key="4">
    <source>
        <dbReference type="SAM" id="MobiDB-lite"/>
    </source>
</evidence>
<evidence type="ECO:0000256" key="1">
    <source>
        <dbReference type="ARBA" id="ARBA00022737"/>
    </source>
</evidence>
<dbReference type="GO" id="GO:0031267">
    <property type="term" value="F:small GTPase binding"/>
    <property type="evidence" value="ECO:0007669"/>
    <property type="project" value="InterPro"/>
</dbReference>
<reference evidence="7 8" key="1">
    <citation type="submission" date="2024-03" db="EMBL/GenBank/DDBJ databases">
        <title>Adaptation during the transition from Ophiocordyceps entomopathogen to insect associate is accompanied by gene loss and intensified selection.</title>
        <authorList>
            <person name="Ward C.M."/>
            <person name="Onetto C.A."/>
            <person name="Borneman A.R."/>
        </authorList>
    </citation>
    <scope>NUCLEOTIDE SEQUENCE [LARGE SCALE GENOMIC DNA]</scope>
    <source>
        <strain evidence="7">AWRI1</strain>
        <tissue evidence="7">Single Adult Female</tissue>
    </source>
</reference>
<dbReference type="CDD" id="cd11622">
    <property type="entry name" value="HR1_PKN_1"/>
    <property type="match status" value="1"/>
</dbReference>
<protein>
    <recommendedName>
        <fullName evidence="6">REM-1 domain-containing protein</fullName>
    </recommendedName>
</protein>
<gene>
    <name evidence="7" type="ORF">V9T40_002026</name>
</gene>
<dbReference type="CDD" id="cd11623">
    <property type="entry name" value="HR1_PKN_2"/>
    <property type="match status" value="1"/>
</dbReference>
<dbReference type="Pfam" id="PF02185">
    <property type="entry name" value="HR1"/>
    <property type="match status" value="2"/>
</dbReference>
<feature type="domain" description="REM-1" evidence="6">
    <location>
        <begin position="485"/>
        <end position="565"/>
    </location>
</feature>
<keyword evidence="2 3" id="KW-0175">Coiled coil</keyword>
<feature type="region of interest" description="Disordered" evidence="4">
    <location>
        <begin position="274"/>
        <end position="306"/>
    </location>
</feature>
<dbReference type="InterPro" id="IPR036274">
    <property type="entry name" value="HR1_rpt_sf"/>
</dbReference>
<feature type="region of interest" description="Disordered" evidence="4">
    <location>
        <begin position="203"/>
        <end position="227"/>
    </location>
</feature>
<dbReference type="SMART" id="SM00742">
    <property type="entry name" value="Hr1"/>
    <property type="match status" value="3"/>
</dbReference>
<accession>A0AAN9TFG4</accession>
<evidence type="ECO:0000259" key="6">
    <source>
        <dbReference type="PROSITE" id="PS51860"/>
    </source>
</evidence>
<evidence type="ECO:0000256" key="2">
    <source>
        <dbReference type="PROSITE-ProRule" id="PRU01207"/>
    </source>
</evidence>
<organism evidence="7 8">
    <name type="scientific">Parthenolecanium corni</name>
    <dbReference type="NCBI Taxonomy" id="536013"/>
    <lineage>
        <taxon>Eukaryota</taxon>
        <taxon>Metazoa</taxon>
        <taxon>Ecdysozoa</taxon>
        <taxon>Arthropoda</taxon>
        <taxon>Hexapoda</taxon>
        <taxon>Insecta</taxon>
        <taxon>Pterygota</taxon>
        <taxon>Neoptera</taxon>
        <taxon>Paraneoptera</taxon>
        <taxon>Hemiptera</taxon>
        <taxon>Sternorrhyncha</taxon>
        <taxon>Coccoidea</taxon>
        <taxon>Coccidae</taxon>
        <taxon>Parthenolecanium</taxon>
    </lineage>
</organism>
<dbReference type="AlphaFoldDB" id="A0AAN9TFG4"/>
<name>A0AAN9TFG4_9HEMI</name>
<evidence type="ECO:0000256" key="5">
    <source>
        <dbReference type="SAM" id="SignalP"/>
    </source>
</evidence>
<feature type="coiled-coil region" evidence="3">
    <location>
        <begin position="535"/>
        <end position="562"/>
    </location>
</feature>
<dbReference type="Gene3D" id="1.10.287.160">
    <property type="entry name" value="HR1 repeat"/>
    <property type="match status" value="3"/>
</dbReference>
<dbReference type="PROSITE" id="PS51860">
    <property type="entry name" value="REM_1"/>
    <property type="match status" value="3"/>
</dbReference>